<name>A0A183EVD8_9BILA</name>
<dbReference type="WBParaSite" id="GPUH_0002495901-mRNA-1">
    <property type="protein sequence ID" value="GPUH_0002495901-mRNA-1"/>
    <property type="gene ID" value="GPUH_0002495901"/>
</dbReference>
<proteinExistence type="predicted"/>
<keyword evidence="2" id="KW-1185">Reference proteome</keyword>
<reference evidence="1 2" key="2">
    <citation type="submission" date="2018-11" db="EMBL/GenBank/DDBJ databases">
        <authorList>
            <consortium name="Pathogen Informatics"/>
        </authorList>
    </citation>
    <scope>NUCLEOTIDE SEQUENCE [LARGE SCALE GENOMIC DNA]</scope>
</reference>
<dbReference type="PANTHER" id="PTHR16206">
    <property type="entry name" value="DEP DOMAIN-CONTAINING"/>
    <property type="match status" value="1"/>
</dbReference>
<dbReference type="Proteomes" id="UP000271098">
    <property type="component" value="Unassembled WGS sequence"/>
</dbReference>
<reference evidence="3" key="1">
    <citation type="submission" date="2016-06" db="UniProtKB">
        <authorList>
            <consortium name="WormBaseParasite"/>
        </authorList>
    </citation>
    <scope>IDENTIFICATION</scope>
</reference>
<dbReference type="OrthoDB" id="524326at2759"/>
<evidence type="ECO:0000313" key="2">
    <source>
        <dbReference type="Proteomes" id="UP000271098"/>
    </source>
</evidence>
<dbReference type="PANTHER" id="PTHR16206:SF4">
    <property type="entry name" value="PROTEIN LET-99"/>
    <property type="match status" value="1"/>
</dbReference>
<dbReference type="EMBL" id="UYRT01103048">
    <property type="protein sequence ID" value="VDN43521.1"/>
    <property type="molecule type" value="Genomic_DNA"/>
</dbReference>
<sequence length="234" mass="26594">MQKETVFGTSSSPVTRYVPKPTTALLQETLFLAGRMAYEAVLSRLPGLQRSPELMERIEELALANTLMPRSSTPRLSDSSQLLAGIGSDDEKLLKKAIALVMLTLEPRVRRRLHYLLRFMLRVSRNHCLRMDQQRDNRTLVLGSLADKIVGPSDGVSASDCRQLVIFLMDNESDVFTVPDTLISEMKSLQREVSNLVFFHIILVSGPEFVHTGFPKSDLEFEAFRIFFFFLRQL</sequence>
<protein>
    <submittedName>
        <fullName evidence="3">Rho-GAP domain-containing protein</fullName>
    </submittedName>
</protein>
<organism evidence="3">
    <name type="scientific">Gongylonema pulchrum</name>
    <dbReference type="NCBI Taxonomy" id="637853"/>
    <lineage>
        <taxon>Eukaryota</taxon>
        <taxon>Metazoa</taxon>
        <taxon>Ecdysozoa</taxon>
        <taxon>Nematoda</taxon>
        <taxon>Chromadorea</taxon>
        <taxon>Rhabditida</taxon>
        <taxon>Spirurina</taxon>
        <taxon>Spiruromorpha</taxon>
        <taxon>Spiruroidea</taxon>
        <taxon>Gongylonematidae</taxon>
        <taxon>Gongylonema</taxon>
    </lineage>
</organism>
<gene>
    <name evidence="1" type="ORF">GPUH_LOCUS24928</name>
</gene>
<evidence type="ECO:0000313" key="3">
    <source>
        <dbReference type="WBParaSite" id="GPUH_0002495901-mRNA-1"/>
    </source>
</evidence>
<accession>A0A183EVD8</accession>
<dbReference type="AlphaFoldDB" id="A0A183EVD8"/>
<evidence type="ECO:0000313" key="1">
    <source>
        <dbReference type="EMBL" id="VDN43521.1"/>
    </source>
</evidence>